<dbReference type="GO" id="GO:0003847">
    <property type="term" value="F:1-alkyl-2-acetylglycerophosphocholine esterase activity"/>
    <property type="evidence" value="ECO:0007669"/>
    <property type="project" value="UniProtKB-EC"/>
</dbReference>
<accession>S7Q2E9</accession>
<feature type="region of interest" description="Disordered" evidence="5">
    <location>
        <begin position="1"/>
        <end position="45"/>
    </location>
</feature>
<dbReference type="GO" id="GO:0016042">
    <property type="term" value="P:lipid catabolic process"/>
    <property type="evidence" value="ECO:0007669"/>
    <property type="project" value="UniProtKB-KW"/>
</dbReference>
<gene>
    <name evidence="6" type="ORF">GLOTRDRAFT_139546</name>
</gene>
<feature type="compositionally biased region" description="Acidic residues" evidence="5">
    <location>
        <begin position="557"/>
        <end position="574"/>
    </location>
</feature>
<feature type="region of interest" description="Disordered" evidence="5">
    <location>
        <begin position="63"/>
        <end position="83"/>
    </location>
</feature>
<keyword evidence="4" id="KW-0443">Lipid metabolism</keyword>
<dbReference type="PANTHER" id="PTHR10272:SF0">
    <property type="entry name" value="PLATELET-ACTIVATING FACTOR ACETYLHYDROLASE"/>
    <property type="match status" value="1"/>
</dbReference>
<dbReference type="OMA" id="KYWEVHV"/>
<protein>
    <recommendedName>
        <fullName evidence="1">1-alkyl-2-acetylglycerophosphocholine esterase</fullName>
        <ecNumber evidence="1">3.1.1.47</ecNumber>
    </recommendedName>
</protein>
<dbReference type="InterPro" id="IPR029058">
    <property type="entry name" value="AB_hydrolase_fold"/>
</dbReference>
<dbReference type="Proteomes" id="UP000030669">
    <property type="component" value="Unassembled WGS sequence"/>
</dbReference>
<feature type="compositionally biased region" description="Basic and acidic residues" evidence="5">
    <location>
        <begin position="537"/>
        <end position="556"/>
    </location>
</feature>
<dbReference type="KEGG" id="gtr:GLOTRDRAFT_139546"/>
<dbReference type="GeneID" id="19304284"/>
<evidence type="ECO:0000256" key="4">
    <source>
        <dbReference type="ARBA" id="ARBA00023098"/>
    </source>
</evidence>
<evidence type="ECO:0000256" key="1">
    <source>
        <dbReference type="ARBA" id="ARBA00013201"/>
    </source>
</evidence>
<evidence type="ECO:0000256" key="2">
    <source>
        <dbReference type="ARBA" id="ARBA00022801"/>
    </source>
</evidence>
<dbReference type="eggNOG" id="KOG3847">
    <property type="taxonomic scope" value="Eukaryota"/>
</dbReference>
<evidence type="ECO:0000256" key="5">
    <source>
        <dbReference type="SAM" id="MobiDB-lite"/>
    </source>
</evidence>
<dbReference type="Gene3D" id="3.40.50.1820">
    <property type="entry name" value="alpha/beta hydrolase"/>
    <property type="match status" value="1"/>
</dbReference>
<evidence type="ECO:0000313" key="7">
    <source>
        <dbReference type="Proteomes" id="UP000030669"/>
    </source>
</evidence>
<dbReference type="EC" id="3.1.1.47" evidence="1"/>
<dbReference type="EMBL" id="KB469304">
    <property type="protein sequence ID" value="EPQ54181.1"/>
    <property type="molecule type" value="Genomic_DNA"/>
</dbReference>
<dbReference type="STRING" id="670483.S7Q2E9"/>
<dbReference type="SUPFAM" id="SSF53474">
    <property type="entry name" value="alpha/beta-Hydrolases"/>
    <property type="match status" value="1"/>
</dbReference>
<feature type="region of interest" description="Disordered" evidence="5">
    <location>
        <begin position="519"/>
        <end position="597"/>
    </location>
</feature>
<dbReference type="AlphaFoldDB" id="S7Q2E9"/>
<keyword evidence="3" id="KW-0442">Lipid degradation</keyword>
<evidence type="ECO:0000256" key="3">
    <source>
        <dbReference type="ARBA" id="ARBA00022963"/>
    </source>
</evidence>
<keyword evidence="2 6" id="KW-0378">Hydrolase</keyword>
<proteinExistence type="predicted"/>
<dbReference type="OrthoDB" id="2363873at2759"/>
<keyword evidence="7" id="KW-1185">Reference proteome</keyword>
<dbReference type="PANTHER" id="PTHR10272">
    <property type="entry name" value="PLATELET-ACTIVATING FACTOR ACETYLHYDROLASE"/>
    <property type="match status" value="1"/>
</dbReference>
<dbReference type="Pfam" id="PF03403">
    <property type="entry name" value="PAF-AH_p_II"/>
    <property type="match status" value="1"/>
</dbReference>
<reference evidence="6 7" key="1">
    <citation type="journal article" date="2012" name="Science">
        <title>The Paleozoic origin of enzymatic lignin decomposition reconstructed from 31 fungal genomes.</title>
        <authorList>
            <person name="Floudas D."/>
            <person name="Binder M."/>
            <person name="Riley R."/>
            <person name="Barry K."/>
            <person name="Blanchette R.A."/>
            <person name="Henrissat B."/>
            <person name="Martinez A.T."/>
            <person name="Otillar R."/>
            <person name="Spatafora J.W."/>
            <person name="Yadav J.S."/>
            <person name="Aerts A."/>
            <person name="Benoit I."/>
            <person name="Boyd A."/>
            <person name="Carlson A."/>
            <person name="Copeland A."/>
            <person name="Coutinho P.M."/>
            <person name="de Vries R.P."/>
            <person name="Ferreira P."/>
            <person name="Findley K."/>
            <person name="Foster B."/>
            <person name="Gaskell J."/>
            <person name="Glotzer D."/>
            <person name="Gorecki P."/>
            <person name="Heitman J."/>
            <person name="Hesse C."/>
            <person name="Hori C."/>
            <person name="Igarashi K."/>
            <person name="Jurgens J.A."/>
            <person name="Kallen N."/>
            <person name="Kersten P."/>
            <person name="Kohler A."/>
            <person name="Kuees U."/>
            <person name="Kumar T.K.A."/>
            <person name="Kuo A."/>
            <person name="LaButti K."/>
            <person name="Larrondo L.F."/>
            <person name="Lindquist E."/>
            <person name="Ling A."/>
            <person name="Lombard V."/>
            <person name="Lucas S."/>
            <person name="Lundell T."/>
            <person name="Martin R."/>
            <person name="McLaughlin D.J."/>
            <person name="Morgenstern I."/>
            <person name="Morin E."/>
            <person name="Murat C."/>
            <person name="Nagy L.G."/>
            <person name="Nolan M."/>
            <person name="Ohm R.A."/>
            <person name="Patyshakuliyeva A."/>
            <person name="Rokas A."/>
            <person name="Ruiz-Duenas F.J."/>
            <person name="Sabat G."/>
            <person name="Salamov A."/>
            <person name="Samejima M."/>
            <person name="Schmutz J."/>
            <person name="Slot J.C."/>
            <person name="St John F."/>
            <person name="Stenlid J."/>
            <person name="Sun H."/>
            <person name="Sun S."/>
            <person name="Syed K."/>
            <person name="Tsang A."/>
            <person name="Wiebenga A."/>
            <person name="Young D."/>
            <person name="Pisabarro A."/>
            <person name="Eastwood D.C."/>
            <person name="Martin F."/>
            <person name="Cullen D."/>
            <person name="Grigoriev I.V."/>
            <person name="Hibbett D.S."/>
        </authorList>
    </citation>
    <scope>NUCLEOTIDE SEQUENCE [LARGE SCALE GENOMIC DNA]</scope>
    <source>
        <strain evidence="6 7">ATCC 11539</strain>
    </source>
</reference>
<sequence>MSSYVQQANSSTDSSPSPSPPPPSPGHVGSRSDQEKVRRRRHPHASLHACARVVASMSCFRSSATQSDDLPGHPPPSTSMNSTKSILLKDQGTDSPHLHQVPRKSPFGALLSRTLPEYSGKYDVGVCDIEVPVDRQTFGNFKHKSMPDSGNAGLVMDTVLFSLFYPCEKPAKPTPSVWFPSMRQTIDGFLKMAKRTPNTLYRLMTYPVAAAAVWGTTFPAHKEAKLLIPPDASNKWPVMIFSHGAGCSRLMYSAFCGEMASRGYVVAAIEHRDGTSPSSKITSADGTTKVLDWLEWSDLEWPDLPADDQPKDDTRLRHEQIKLRCAEVREALDILARLSKGEDVLRTSLHAPDFDWKRWEYVDCEKPVMVGHSLGGSVGLAASSQGMPFRAVIVFDPATQRLDPWRSNIPHPLLVVNSEEFAVGNEYAIFAEQIAGTAEREHDDHQQPAVFTIPGATHPSFSDVFLILPEYINKLTGLRVQASKVLELAVGATEDFLNGLTQKIIDRSVRYDGDGSHAQLKVEGRPANGNGNGNGDGDAKGKEMDKGDEVQVREGEVDAEGDGDGNGEGAEDGDNCARVPKPQRPVGEPGQLVWNPF</sequence>
<dbReference type="RefSeq" id="XP_007867500.1">
    <property type="nucleotide sequence ID" value="XM_007869309.1"/>
</dbReference>
<evidence type="ECO:0000313" key="6">
    <source>
        <dbReference type="EMBL" id="EPQ54181.1"/>
    </source>
</evidence>
<name>S7Q2E9_GLOTA</name>
<dbReference type="HOGENOM" id="CLU_457126_0_0_1"/>
<organism evidence="6 7">
    <name type="scientific">Gloeophyllum trabeum (strain ATCC 11539 / FP-39264 / Madison 617)</name>
    <name type="common">Brown rot fungus</name>
    <dbReference type="NCBI Taxonomy" id="670483"/>
    <lineage>
        <taxon>Eukaryota</taxon>
        <taxon>Fungi</taxon>
        <taxon>Dikarya</taxon>
        <taxon>Basidiomycota</taxon>
        <taxon>Agaricomycotina</taxon>
        <taxon>Agaricomycetes</taxon>
        <taxon>Gloeophyllales</taxon>
        <taxon>Gloeophyllaceae</taxon>
        <taxon>Gloeophyllum</taxon>
    </lineage>
</organism>